<evidence type="ECO:0000256" key="1">
    <source>
        <dbReference type="SAM" id="MobiDB-lite"/>
    </source>
</evidence>
<gene>
    <name evidence="3" type="ORF">PAC_13959</name>
</gene>
<dbReference type="PANTHER" id="PTHR33112:SF16">
    <property type="entry name" value="HETEROKARYON INCOMPATIBILITY DOMAIN-CONTAINING PROTEIN"/>
    <property type="match status" value="1"/>
</dbReference>
<evidence type="ECO:0000259" key="2">
    <source>
        <dbReference type="Pfam" id="PF06985"/>
    </source>
</evidence>
<evidence type="ECO:0000313" key="3">
    <source>
        <dbReference type="EMBL" id="CZR64062.1"/>
    </source>
</evidence>
<reference evidence="3 4" key="1">
    <citation type="submission" date="2016-03" db="EMBL/GenBank/DDBJ databases">
        <authorList>
            <person name="Ploux O."/>
        </authorList>
    </citation>
    <scope>NUCLEOTIDE SEQUENCE [LARGE SCALE GENOMIC DNA]</scope>
    <source>
        <strain evidence="3 4">UAMH 11012</strain>
    </source>
</reference>
<dbReference type="EMBL" id="FJOG01000025">
    <property type="protein sequence ID" value="CZR64062.1"/>
    <property type="molecule type" value="Genomic_DNA"/>
</dbReference>
<feature type="compositionally biased region" description="Basic residues" evidence="1">
    <location>
        <begin position="1"/>
        <end position="15"/>
    </location>
</feature>
<proteinExistence type="predicted"/>
<accession>A0A1L7XGB4</accession>
<dbReference type="STRING" id="576137.A0A1L7XGB4"/>
<dbReference type="PANTHER" id="PTHR33112">
    <property type="entry name" value="DOMAIN PROTEIN, PUTATIVE-RELATED"/>
    <property type="match status" value="1"/>
</dbReference>
<keyword evidence="4" id="KW-1185">Reference proteome</keyword>
<sequence>MKARFSKLLKHHKKGSSTPELPKMSIAETEPKLRDSSFHPDPSLCASCQSLRVDWVVSTDLPTDLKNPNPLNLQMHKLGRIEETRQNCQCCEAIFNVVRHGIRWATAGGYPFTPLDLVTVDKVIQSSRILYGSFADDWKKRVLLCEYDSGIGTRCGILEVFSKEPGTSTSVKERSLPQCEPSFTGPQSVHSDEDTLNIDMTAAKLQKWLETCQQSHEQCRMLKRQSMLPDRVVDIGTLEEPYIRLVETHQESISYVALSYCWGSEQTYVTTAVTMPRFLEGIDARMLPSTMKDAINLTRAIGLRYIWIDALCIVQNSREDWEKQSSKMDQVYSNAYVTICASRASGASQGFLSELTPAVARWGSWERDGSQEESIFLRWWREGRDMENILADQPLSRRGWAVQERLLSLRKVLFTSQQMIWQCPSLHCFEDGVEVSPEGGRGFPTSVLQNEDLGHDAWSSVVLDYTQCTLTKFSDRLPALSGIARTFAGSLKDEYIAGHWRETLPHSLTWRTLPKGQDCRPDGMVYSAPSWSWASVDAGVQILYRSFWDDIHVKLVDLHLSPSSSANPYGQVTDGWIELEAPVLPIRVERKFLKGYLALFKINESEFQLYSDEWSANSNVMWLDRSEDVLDALAIFFTRDDFTRPSYEGLLISPSKEREGMFVRRGGFTDCAIFPNISKPGVSFGRQHCKMLSEVDQVRVQRVKIV</sequence>
<feature type="domain" description="Heterokaryon incompatibility" evidence="2">
    <location>
        <begin position="255"/>
        <end position="404"/>
    </location>
</feature>
<protein>
    <recommendedName>
        <fullName evidence="2">Heterokaryon incompatibility domain-containing protein</fullName>
    </recommendedName>
</protein>
<evidence type="ECO:0000313" key="4">
    <source>
        <dbReference type="Proteomes" id="UP000184330"/>
    </source>
</evidence>
<dbReference type="InterPro" id="IPR010730">
    <property type="entry name" value="HET"/>
</dbReference>
<feature type="region of interest" description="Disordered" evidence="1">
    <location>
        <begin position="1"/>
        <end position="24"/>
    </location>
</feature>
<dbReference type="OrthoDB" id="5347061at2759"/>
<dbReference type="Proteomes" id="UP000184330">
    <property type="component" value="Unassembled WGS sequence"/>
</dbReference>
<dbReference type="Pfam" id="PF06985">
    <property type="entry name" value="HET"/>
    <property type="match status" value="1"/>
</dbReference>
<organism evidence="3 4">
    <name type="scientific">Phialocephala subalpina</name>
    <dbReference type="NCBI Taxonomy" id="576137"/>
    <lineage>
        <taxon>Eukaryota</taxon>
        <taxon>Fungi</taxon>
        <taxon>Dikarya</taxon>
        <taxon>Ascomycota</taxon>
        <taxon>Pezizomycotina</taxon>
        <taxon>Leotiomycetes</taxon>
        <taxon>Helotiales</taxon>
        <taxon>Mollisiaceae</taxon>
        <taxon>Phialocephala</taxon>
        <taxon>Phialocephala fortinii species complex</taxon>
    </lineage>
</organism>
<name>A0A1L7XGB4_9HELO</name>
<dbReference type="AlphaFoldDB" id="A0A1L7XGB4"/>